<dbReference type="PANTHER" id="PTHR40661">
    <property type="match status" value="1"/>
</dbReference>
<keyword evidence="3" id="KW-0804">Transcription</keyword>
<evidence type="ECO:0000313" key="5">
    <source>
        <dbReference type="EMBL" id="TCO12405.1"/>
    </source>
</evidence>
<dbReference type="CDD" id="cd06529">
    <property type="entry name" value="S24_LexA-like"/>
    <property type="match status" value="1"/>
</dbReference>
<dbReference type="InterPro" id="IPR010982">
    <property type="entry name" value="Lambda_DNA-bd_dom_sf"/>
</dbReference>
<gene>
    <name evidence="5" type="ORF">EV666_10952</name>
</gene>
<dbReference type="Gene3D" id="2.10.109.10">
    <property type="entry name" value="Umud Fragment, subunit A"/>
    <property type="match status" value="1"/>
</dbReference>
<dbReference type="SMART" id="SM00530">
    <property type="entry name" value="HTH_XRE"/>
    <property type="match status" value="1"/>
</dbReference>
<evidence type="ECO:0000259" key="4">
    <source>
        <dbReference type="PROSITE" id="PS50943"/>
    </source>
</evidence>
<dbReference type="RefSeq" id="WP_132007503.1">
    <property type="nucleotide sequence ID" value="NZ_JBHUNN010000002.1"/>
</dbReference>
<proteinExistence type="predicted"/>
<dbReference type="GO" id="GO:0003677">
    <property type="term" value="F:DNA binding"/>
    <property type="evidence" value="ECO:0007669"/>
    <property type="project" value="UniProtKB-KW"/>
</dbReference>
<evidence type="ECO:0000256" key="3">
    <source>
        <dbReference type="ARBA" id="ARBA00023163"/>
    </source>
</evidence>
<dbReference type="InterPro" id="IPR015927">
    <property type="entry name" value="Peptidase_S24_S26A/B/C"/>
</dbReference>
<dbReference type="SUPFAM" id="SSF47413">
    <property type="entry name" value="lambda repressor-like DNA-binding domains"/>
    <property type="match status" value="1"/>
</dbReference>
<dbReference type="Gene3D" id="1.10.260.40">
    <property type="entry name" value="lambda repressor-like DNA-binding domains"/>
    <property type="match status" value="1"/>
</dbReference>
<organism evidence="5 6">
    <name type="scientific">Camelimonas lactis</name>
    <dbReference type="NCBI Taxonomy" id="659006"/>
    <lineage>
        <taxon>Bacteria</taxon>
        <taxon>Pseudomonadati</taxon>
        <taxon>Pseudomonadota</taxon>
        <taxon>Alphaproteobacteria</taxon>
        <taxon>Hyphomicrobiales</taxon>
        <taxon>Chelatococcaceae</taxon>
        <taxon>Camelimonas</taxon>
    </lineage>
</organism>
<accession>A0A4R2GU03</accession>
<protein>
    <submittedName>
        <fullName evidence="5">Helix-turn-helix protein</fullName>
    </submittedName>
</protein>
<sequence>MAADNDDKVSNRLPDLLAAHPNLSALSRDIGISRRMLDRYKAGVAEPTLGTAALIARALSLPMDALVSDVSVHHGSDVDASVAIDSKIARVPLLDVVASAGPGAENSHPYELDLLPFPRVWLDRIGVPERYARFVDARGDSMEPTIKDGSICLVDTRSGHARRDGIYVLVDGNSVRIKRIAIGWQGALTLISDNELYAPETLAAPDAEALKIAGRVVWAGGEI</sequence>
<evidence type="ECO:0000256" key="1">
    <source>
        <dbReference type="ARBA" id="ARBA00023015"/>
    </source>
</evidence>
<dbReference type="InterPro" id="IPR039418">
    <property type="entry name" value="LexA-like"/>
</dbReference>
<dbReference type="EMBL" id="SLWL01000009">
    <property type="protein sequence ID" value="TCO12405.1"/>
    <property type="molecule type" value="Genomic_DNA"/>
</dbReference>
<dbReference type="AlphaFoldDB" id="A0A4R2GU03"/>
<reference evidence="5 6" key="1">
    <citation type="submission" date="2019-03" db="EMBL/GenBank/DDBJ databases">
        <title>Genomic Encyclopedia of Type Strains, Phase IV (KMG-IV): sequencing the most valuable type-strain genomes for metagenomic binning, comparative biology and taxonomic classification.</title>
        <authorList>
            <person name="Goeker M."/>
        </authorList>
    </citation>
    <scope>NUCLEOTIDE SEQUENCE [LARGE SCALE GENOMIC DNA]</scope>
    <source>
        <strain evidence="5 6">DSM 22958</strain>
    </source>
</reference>
<dbReference type="PROSITE" id="PS50943">
    <property type="entry name" value="HTH_CROC1"/>
    <property type="match status" value="1"/>
</dbReference>
<evidence type="ECO:0000313" key="6">
    <source>
        <dbReference type="Proteomes" id="UP000294881"/>
    </source>
</evidence>
<dbReference type="PANTHER" id="PTHR40661:SF3">
    <property type="entry name" value="FELS-1 PROPHAGE TRANSCRIPTIONAL REGULATOR"/>
    <property type="match status" value="1"/>
</dbReference>
<feature type="domain" description="HTH cro/C1-type" evidence="4">
    <location>
        <begin position="23"/>
        <end position="66"/>
    </location>
</feature>
<comment type="caution">
    <text evidence="5">The sequence shown here is derived from an EMBL/GenBank/DDBJ whole genome shotgun (WGS) entry which is preliminary data.</text>
</comment>
<dbReference type="CDD" id="cd00093">
    <property type="entry name" value="HTH_XRE"/>
    <property type="match status" value="1"/>
</dbReference>
<name>A0A4R2GU03_9HYPH</name>
<keyword evidence="2" id="KW-0238">DNA-binding</keyword>
<dbReference type="InterPro" id="IPR001387">
    <property type="entry name" value="Cro/C1-type_HTH"/>
</dbReference>
<dbReference type="OrthoDB" id="528805at2"/>
<keyword evidence="6" id="KW-1185">Reference proteome</keyword>
<dbReference type="Pfam" id="PF01381">
    <property type="entry name" value="HTH_3"/>
    <property type="match status" value="1"/>
</dbReference>
<dbReference type="SUPFAM" id="SSF51306">
    <property type="entry name" value="LexA/Signal peptidase"/>
    <property type="match status" value="1"/>
</dbReference>
<dbReference type="Pfam" id="PF00717">
    <property type="entry name" value="Peptidase_S24"/>
    <property type="match status" value="1"/>
</dbReference>
<dbReference type="InterPro" id="IPR036286">
    <property type="entry name" value="LexA/Signal_pep-like_sf"/>
</dbReference>
<keyword evidence="1" id="KW-0805">Transcription regulation</keyword>
<dbReference type="Proteomes" id="UP000294881">
    <property type="component" value="Unassembled WGS sequence"/>
</dbReference>
<evidence type="ECO:0000256" key="2">
    <source>
        <dbReference type="ARBA" id="ARBA00023125"/>
    </source>
</evidence>